<dbReference type="InterPro" id="IPR051599">
    <property type="entry name" value="Cell_Envelope_Assoc"/>
</dbReference>
<dbReference type="InterPro" id="IPR003848">
    <property type="entry name" value="DUF218"/>
</dbReference>
<proteinExistence type="predicted"/>
<feature type="transmembrane region" description="Helical" evidence="1">
    <location>
        <begin position="329"/>
        <end position="349"/>
    </location>
</feature>
<accession>A0A430AC97</accession>
<feature type="domain" description="DUF218" evidence="2">
    <location>
        <begin position="166"/>
        <end position="319"/>
    </location>
</feature>
<evidence type="ECO:0000313" key="3">
    <source>
        <dbReference type="EMBL" id="RSU04842.1"/>
    </source>
</evidence>
<gene>
    <name evidence="3" type="ORF">CBF31_02150</name>
</gene>
<dbReference type="RefSeq" id="WP_126830506.1">
    <property type="nucleotide sequence ID" value="NZ_CBCRYB010000002.1"/>
</dbReference>
<feature type="transmembrane region" description="Helical" evidence="1">
    <location>
        <begin position="138"/>
        <end position="159"/>
    </location>
</feature>
<feature type="transmembrane region" description="Helical" evidence="1">
    <location>
        <begin position="54"/>
        <end position="84"/>
    </location>
</feature>
<dbReference type="AlphaFoldDB" id="A0A430AC97"/>
<reference evidence="3 4" key="1">
    <citation type="submission" date="2017-05" db="EMBL/GenBank/DDBJ databases">
        <title>Vagococcus spp. assemblies.</title>
        <authorList>
            <person name="Gulvik C.A."/>
        </authorList>
    </citation>
    <scope>NUCLEOTIDE SEQUENCE [LARGE SCALE GENOMIC DNA]</scope>
    <source>
        <strain evidence="3 4">CCUG 41755</strain>
    </source>
</reference>
<dbReference type="Gene3D" id="3.40.50.620">
    <property type="entry name" value="HUPs"/>
    <property type="match status" value="1"/>
</dbReference>
<feature type="transmembrane region" description="Helical" evidence="1">
    <location>
        <begin position="29"/>
        <end position="48"/>
    </location>
</feature>
<organism evidence="3 4">
    <name type="scientific">Vagococcus fessus</name>
    <dbReference type="NCBI Taxonomy" id="120370"/>
    <lineage>
        <taxon>Bacteria</taxon>
        <taxon>Bacillati</taxon>
        <taxon>Bacillota</taxon>
        <taxon>Bacilli</taxon>
        <taxon>Lactobacillales</taxon>
        <taxon>Enterococcaceae</taxon>
        <taxon>Vagococcus</taxon>
    </lineage>
</organism>
<keyword evidence="1" id="KW-0812">Transmembrane</keyword>
<dbReference type="GO" id="GO:0000270">
    <property type="term" value="P:peptidoglycan metabolic process"/>
    <property type="evidence" value="ECO:0007669"/>
    <property type="project" value="TreeGrafter"/>
</dbReference>
<keyword evidence="4" id="KW-1185">Reference proteome</keyword>
<feature type="transmembrane region" description="Helical" evidence="1">
    <location>
        <begin position="6"/>
        <end position="22"/>
    </location>
</feature>
<dbReference type="GO" id="GO:0005886">
    <property type="term" value="C:plasma membrane"/>
    <property type="evidence" value="ECO:0007669"/>
    <property type="project" value="TreeGrafter"/>
</dbReference>
<keyword evidence="1" id="KW-1133">Transmembrane helix</keyword>
<evidence type="ECO:0000313" key="4">
    <source>
        <dbReference type="Proteomes" id="UP000287101"/>
    </source>
</evidence>
<dbReference type="InterPro" id="IPR014729">
    <property type="entry name" value="Rossmann-like_a/b/a_fold"/>
</dbReference>
<dbReference type="PANTHER" id="PTHR30336">
    <property type="entry name" value="INNER MEMBRANE PROTEIN, PROBABLE PERMEASE"/>
    <property type="match status" value="1"/>
</dbReference>
<dbReference type="CDD" id="cd06259">
    <property type="entry name" value="YdcF-like"/>
    <property type="match status" value="1"/>
</dbReference>
<dbReference type="Proteomes" id="UP000287101">
    <property type="component" value="Unassembled WGS sequence"/>
</dbReference>
<dbReference type="GO" id="GO:0043164">
    <property type="term" value="P:Gram-negative-bacterium-type cell wall biogenesis"/>
    <property type="evidence" value="ECO:0007669"/>
    <property type="project" value="TreeGrafter"/>
</dbReference>
<dbReference type="Pfam" id="PF02698">
    <property type="entry name" value="DUF218"/>
    <property type="match status" value="1"/>
</dbReference>
<dbReference type="OrthoDB" id="9782395at2"/>
<protein>
    <recommendedName>
        <fullName evidence="2">DUF218 domain-containing protein</fullName>
    </recommendedName>
</protein>
<dbReference type="PANTHER" id="PTHR30336:SF18">
    <property type="entry name" value="MEMBRANE PROTEIN"/>
    <property type="match status" value="1"/>
</dbReference>
<name>A0A430AC97_9ENTE</name>
<dbReference type="EMBL" id="NGJY01000001">
    <property type="protein sequence ID" value="RSU04842.1"/>
    <property type="molecule type" value="Genomic_DNA"/>
</dbReference>
<evidence type="ECO:0000259" key="2">
    <source>
        <dbReference type="Pfam" id="PF02698"/>
    </source>
</evidence>
<sequence>MTLMIFMLLLVPTLLFFIWITRKPTSLWTGFWFLCFFSILGIFIFFLIEKIAAPIAYFLGVIIALSLVFVALFGIYAMIIALFWNERILLKRERPSLSNMLPLGVATGLIVIEVLLFLSNNRVKNQSLLKIFSFINTSFVYFAITFVLFTLTALLYNFYPIFGKVDYIIVLGAGLNRDKVTPLLASRIDAGIKLYNKQVKKYGHTPTLIMSGGQGADELISEAQAMANYIDEQGYAPEKVYIENRSTTTRENILYSQELACKKDNIESFQSKKVVVATNNYHLLRAGILARNLGLSFRGIGARTKFYYLPTAFIREYIGYLVMTKKRHLFVIGILFISTIIPILTTLFGL</sequence>
<evidence type="ECO:0000256" key="1">
    <source>
        <dbReference type="SAM" id="Phobius"/>
    </source>
</evidence>
<comment type="caution">
    <text evidence="3">The sequence shown here is derived from an EMBL/GenBank/DDBJ whole genome shotgun (WGS) entry which is preliminary data.</text>
</comment>
<keyword evidence="1" id="KW-0472">Membrane</keyword>
<feature type="transmembrane region" description="Helical" evidence="1">
    <location>
        <begin position="96"/>
        <end position="118"/>
    </location>
</feature>